<feature type="transmembrane region" description="Helical" evidence="1">
    <location>
        <begin position="261"/>
        <end position="279"/>
    </location>
</feature>
<dbReference type="OrthoDB" id="290051at2"/>
<feature type="transmembrane region" description="Helical" evidence="1">
    <location>
        <begin position="205"/>
        <end position="225"/>
    </location>
</feature>
<evidence type="ECO:0000259" key="2">
    <source>
        <dbReference type="Pfam" id="PF01757"/>
    </source>
</evidence>
<reference evidence="3 4" key="1">
    <citation type="submission" date="2018-04" db="EMBL/GenBank/DDBJ databases">
        <title>Flavobacterium sp. nov., isolated from glacier ice.</title>
        <authorList>
            <person name="Liu Q."/>
            <person name="Xin Y.-H."/>
        </authorList>
    </citation>
    <scope>NUCLEOTIDE SEQUENCE [LARGE SCALE GENOMIC DNA]</scope>
    <source>
        <strain evidence="3 4">LB2P30</strain>
    </source>
</reference>
<dbReference type="EMBL" id="QCZH01000005">
    <property type="protein sequence ID" value="PWA09913.1"/>
    <property type="molecule type" value="Genomic_DNA"/>
</dbReference>
<feature type="transmembrane region" description="Helical" evidence="1">
    <location>
        <begin position="83"/>
        <end position="105"/>
    </location>
</feature>
<dbReference type="PANTHER" id="PTHR23028:SF53">
    <property type="entry name" value="ACYL_TRANSF_3 DOMAIN-CONTAINING PROTEIN"/>
    <property type="match status" value="1"/>
</dbReference>
<keyword evidence="1" id="KW-1133">Transmembrane helix</keyword>
<feature type="transmembrane region" description="Helical" evidence="1">
    <location>
        <begin position="237"/>
        <end position="255"/>
    </location>
</feature>
<comment type="caution">
    <text evidence="3">The sequence shown here is derived from an EMBL/GenBank/DDBJ whole genome shotgun (WGS) entry which is preliminary data.</text>
</comment>
<accession>A0A2U1JYR7</accession>
<dbReference type="InterPro" id="IPR050879">
    <property type="entry name" value="Acyltransferase_3"/>
</dbReference>
<dbReference type="GO" id="GO:0016020">
    <property type="term" value="C:membrane"/>
    <property type="evidence" value="ECO:0007669"/>
    <property type="project" value="TreeGrafter"/>
</dbReference>
<proteinExistence type="predicted"/>
<feature type="transmembrane region" description="Helical" evidence="1">
    <location>
        <begin position="176"/>
        <end position="193"/>
    </location>
</feature>
<dbReference type="RefSeq" id="WP_116761951.1">
    <property type="nucleotide sequence ID" value="NZ_QCZH01000005.1"/>
</dbReference>
<organism evidence="3 4">
    <name type="scientific">Flavobacterium laiguense</name>
    <dbReference type="NCBI Taxonomy" id="2169409"/>
    <lineage>
        <taxon>Bacteria</taxon>
        <taxon>Pseudomonadati</taxon>
        <taxon>Bacteroidota</taxon>
        <taxon>Flavobacteriia</taxon>
        <taxon>Flavobacteriales</taxon>
        <taxon>Flavobacteriaceae</taxon>
        <taxon>Flavobacterium</taxon>
    </lineage>
</organism>
<feature type="transmembrane region" description="Helical" evidence="1">
    <location>
        <begin position="43"/>
        <end position="62"/>
    </location>
</feature>
<keyword evidence="4" id="KW-1185">Reference proteome</keyword>
<evidence type="ECO:0000256" key="1">
    <source>
        <dbReference type="SAM" id="Phobius"/>
    </source>
</evidence>
<evidence type="ECO:0000313" key="4">
    <source>
        <dbReference type="Proteomes" id="UP000245618"/>
    </source>
</evidence>
<feature type="transmembrane region" description="Helical" evidence="1">
    <location>
        <begin position="326"/>
        <end position="348"/>
    </location>
</feature>
<protein>
    <recommendedName>
        <fullName evidence="2">Acyltransferase 3 domain-containing protein</fullName>
    </recommendedName>
</protein>
<dbReference type="GO" id="GO:0000271">
    <property type="term" value="P:polysaccharide biosynthetic process"/>
    <property type="evidence" value="ECO:0007669"/>
    <property type="project" value="TreeGrafter"/>
</dbReference>
<feature type="transmembrane region" description="Helical" evidence="1">
    <location>
        <begin position="299"/>
        <end position="320"/>
    </location>
</feature>
<name>A0A2U1JYR7_9FLAO</name>
<dbReference type="InterPro" id="IPR002656">
    <property type="entry name" value="Acyl_transf_3_dom"/>
</dbReference>
<sequence length="369" mass="43205">MRDSNIDFYRGLAVIGVIILHAWMTIPGIGIEFPNLHIVMSRFSVSMQLFFVISGYLIYSSFNYNRNIKGFVGNFYIKRMSKIIPLYLIFLGLNLAVFLLLNYMYKDFDNYSMYKLKLEHITKSNFIAHLFFLQGFSAYRLHSLLDGSWSIVIEVYFYLLFPFFVYNFVNTKKKSILYFLLSLGLLALFPKTIGLVWDDINIGSFYYYYFTNQFPCFILGIVLFHYKDCFFDTKVKLPFLILSATIFMGMLHGSIKPIDYHIFYSIGIIFFIISSYETLSGFKEYSIYKYIANIGTQSYAIFFLHLIIMNVSVFFLNRNLIGVNPLIVFVINLLVIFLTSYILSNFIFNKIDVYFCKLGKKLVVKTITP</sequence>
<gene>
    <name evidence="3" type="ORF">DB891_07005</name>
</gene>
<evidence type="ECO:0000313" key="3">
    <source>
        <dbReference type="EMBL" id="PWA09913.1"/>
    </source>
</evidence>
<dbReference type="GO" id="GO:0016747">
    <property type="term" value="F:acyltransferase activity, transferring groups other than amino-acyl groups"/>
    <property type="evidence" value="ECO:0007669"/>
    <property type="project" value="InterPro"/>
</dbReference>
<dbReference type="PANTHER" id="PTHR23028">
    <property type="entry name" value="ACETYLTRANSFERASE"/>
    <property type="match status" value="1"/>
</dbReference>
<keyword evidence="1" id="KW-0812">Transmembrane</keyword>
<keyword evidence="1" id="KW-0472">Membrane</keyword>
<dbReference type="Proteomes" id="UP000245618">
    <property type="component" value="Unassembled WGS sequence"/>
</dbReference>
<feature type="transmembrane region" description="Helical" evidence="1">
    <location>
        <begin position="12"/>
        <end position="31"/>
    </location>
</feature>
<feature type="transmembrane region" description="Helical" evidence="1">
    <location>
        <begin position="149"/>
        <end position="169"/>
    </location>
</feature>
<feature type="domain" description="Acyltransferase 3" evidence="2">
    <location>
        <begin position="5"/>
        <end position="344"/>
    </location>
</feature>
<dbReference type="AlphaFoldDB" id="A0A2U1JYR7"/>
<dbReference type="Pfam" id="PF01757">
    <property type="entry name" value="Acyl_transf_3"/>
    <property type="match status" value="1"/>
</dbReference>